<dbReference type="PANTHER" id="PTHR47331:SF1">
    <property type="entry name" value="GAG-LIKE PROTEIN"/>
    <property type="match status" value="1"/>
</dbReference>
<keyword evidence="2" id="KW-1185">Reference proteome</keyword>
<dbReference type="Proteomes" id="UP000095281">
    <property type="component" value="Unplaced"/>
</dbReference>
<reference evidence="3" key="1">
    <citation type="submission" date="2016-11" db="UniProtKB">
        <authorList>
            <consortium name="WormBaseParasite"/>
        </authorList>
    </citation>
    <scope>IDENTIFICATION</scope>
</reference>
<evidence type="ECO:0000313" key="2">
    <source>
        <dbReference type="Proteomes" id="UP000095281"/>
    </source>
</evidence>
<protein>
    <submittedName>
        <fullName evidence="3">Integrase_H2C2 domain-containing protein</fullName>
    </submittedName>
</protein>
<sequence>MPSSGAIRSQLGPALRALKDHLTAATALVRAEAGRDLTQLRAEQHHLSRTLERVDNLNDKWANLMDRLEGDDLAVEVYILRFSKLVLRKEGAPKFGINLISENGPLTAADITLAEIYLIRWEQKECLEELKKYKHIVDDQSIIRLQTRMTNSQSPEGLIHPILLPKNSDVGKLLIAHIHKRLCHGGVDWTLTEYLTRYWQPRARQTVRRVISECMACRKMNSYKYALPQMPPLPNDRVQQRRPFQSIGVDYAGPTLTKLNGALIKCWLVLITV</sequence>
<dbReference type="PANTHER" id="PTHR47331">
    <property type="entry name" value="PHD-TYPE DOMAIN-CONTAINING PROTEIN"/>
    <property type="match status" value="1"/>
</dbReference>
<feature type="domain" description="Integrase zinc-binding" evidence="1">
    <location>
        <begin position="172"/>
        <end position="222"/>
    </location>
</feature>
<organism evidence="2 3">
    <name type="scientific">Meloidogyne hapla</name>
    <name type="common">Root-knot nematode worm</name>
    <dbReference type="NCBI Taxonomy" id="6305"/>
    <lineage>
        <taxon>Eukaryota</taxon>
        <taxon>Metazoa</taxon>
        <taxon>Ecdysozoa</taxon>
        <taxon>Nematoda</taxon>
        <taxon>Chromadorea</taxon>
        <taxon>Rhabditida</taxon>
        <taxon>Tylenchina</taxon>
        <taxon>Tylenchomorpha</taxon>
        <taxon>Tylenchoidea</taxon>
        <taxon>Meloidogynidae</taxon>
        <taxon>Meloidogyninae</taxon>
        <taxon>Meloidogyne</taxon>
    </lineage>
</organism>
<dbReference type="InterPro" id="IPR041588">
    <property type="entry name" value="Integrase_H2C2"/>
</dbReference>
<dbReference type="Gene3D" id="1.10.340.70">
    <property type="match status" value="1"/>
</dbReference>
<dbReference type="AlphaFoldDB" id="A0A1I8B953"/>
<proteinExistence type="predicted"/>
<dbReference type="Pfam" id="PF17921">
    <property type="entry name" value="Integrase_H2C2"/>
    <property type="match status" value="1"/>
</dbReference>
<accession>A0A1I8B953</accession>
<evidence type="ECO:0000313" key="3">
    <source>
        <dbReference type="WBParaSite" id="MhA1_Contig1679.frz3.gene15"/>
    </source>
</evidence>
<dbReference type="WBParaSite" id="MhA1_Contig1679.frz3.gene15">
    <property type="protein sequence ID" value="MhA1_Contig1679.frz3.gene15"/>
    <property type="gene ID" value="MhA1_Contig1679.frz3.gene15"/>
</dbReference>
<name>A0A1I8B953_MELHA</name>
<evidence type="ECO:0000259" key="1">
    <source>
        <dbReference type="Pfam" id="PF17921"/>
    </source>
</evidence>